<dbReference type="CDD" id="cd03794">
    <property type="entry name" value="GT4_WbuB-like"/>
    <property type="match status" value="1"/>
</dbReference>
<evidence type="ECO:0000256" key="1">
    <source>
        <dbReference type="ARBA" id="ARBA00022679"/>
    </source>
</evidence>
<dbReference type="SUPFAM" id="SSF53756">
    <property type="entry name" value="UDP-Glycosyltransferase/glycogen phosphorylase"/>
    <property type="match status" value="1"/>
</dbReference>
<gene>
    <name evidence="4" type="ORF">BET99_00180</name>
</gene>
<reference evidence="4 5" key="1">
    <citation type="submission" date="2016-08" db="EMBL/GenBank/DDBJ databases">
        <title>New Insights into Marine Group III Euryarchaeota, from dark to light.</title>
        <authorList>
            <person name="Haro-Moreno J.M."/>
            <person name="Rodriguez-Valera F."/>
            <person name="Lopez-Garcia P."/>
            <person name="Moreira D."/>
            <person name="Martin-Cuadrado A.B."/>
        </authorList>
    </citation>
    <scope>NUCLEOTIDE SEQUENCE [LARGE SCALE GENOMIC DNA]</scope>
    <source>
        <strain evidence="4">CG-Epi2</strain>
    </source>
</reference>
<dbReference type="AlphaFoldDB" id="A0A1J5TSF2"/>
<dbReference type="Pfam" id="PF00534">
    <property type="entry name" value="Glycos_transf_1"/>
    <property type="match status" value="1"/>
</dbReference>
<dbReference type="InterPro" id="IPR001296">
    <property type="entry name" value="Glyco_trans_1"/>
</dbReference>
<protein>
    <recommendedName>
        <fullName evidence="6">Glycosyltransferase subfamily 4-like N-terminal domain-containing protein</fullName>
    </recommendedName>
</protein>
<evidence type="ECO:0000259" key="2">
    <source>
        <dbReference type="Pfam" id="PF00534"/>
    </source>
</evidence>
<evidence type="ECO:0008006" key="6">
    <source>
        <dbReference type="Google" id="ProtNLM"/>
    </source>
</evidence>
<proteinExistence type="predicted"/>
<dbReference type="InterPro" id="IPR028098">
    <property type="entry name" value="Glyco_trans_4-like_N"/>
</dbReference>
<dbReference type="Proteomes" id="UP000183615">
    <property type="component" value="Unassembled WGS sequence"/>
</dbReference>
<feature type="domain" description="Glycosyl transferase family 1" evidence="2">
    <location>
        <begin position="151"/>
        <end position="320"/>
    </location>
</feature>
<name>A0A1J5TSF2_9ARCH</name>
<comment type="caution">
    <text evidence="4">The sequence shown here is derived from an EMBL/GenBank/DDBJ whole genome shotgun (WGS) entry which is preliminary data.</text>
</comment>
<sequence>MYKEVVSMKKAGHNIEILTPHISSETRDLEGIKVRCFSKNGPPGIVAYRLIKQALRGNYDLFYCHEFDPLVYSLVLKTLTKKPVIWDCHEYLIPMKKELQGNLAAVLTEIMMKIAAPKVEHIVTVDNLLGRQLAKFGKVTVIPNYPTLADFPEKNNTPKKEPNLLYVGGLTRKRGVKVMLEAFNLVRKEFDISMTIVGGFYDSELEKWAYEFDEKNGLNINWLGWVNYRDLAPIFSEASIGLCLLQNQKRYRNAISTKIFEYLIMGIPVITSKGPLLESLVKNGNCGICIDSENIELISKKIIEMIKDKNYANMGESGKKFTRSKFIWEARENNLLNIIKQYTNSN</sequence>
<dbReference type="Pfam" id="PF13439">
    <property type="entry name" value="Glyco_transf_4"/>
    <property type="match status" value="1"/>
</dbReference>
<dbReference type="Gene3D" id="3.40.50.2000">
    <property type="entry name" value="Glycogen Phosphorylase B"/>
    <property type="match status" value="2"/>
</dbReference>
<accession>A0A1J5TSF2</accession>
<dbReference type="PANTHER" id="PTHR46401">
    <property type="entry name" value="GLYCOSYLTRANSFERASE WBBK-RELATED"/>
    <property type="match status" value="1"/>
</dbReference>
<dbReference type="GO" id="GO:0016757">
    <property type="term" value="F:glycosyltransferase activity"/>
    <property type="evidence" value="ECO:0007669"/>
    <property type="project" value="InterPro"/>
</dbReference>
<keyword evidence="1" id="KW-0808">Transferase</keyword>
<dbReference type="PANTHER" id="PTHR46401:SF2">
    <property type="entry name" value="GLYCOSYLTRANSFERASE WBBK-RELATED"/>
    <property type="match status" value="1"/>
</dbReference>
<evidence type="ECO:0000259" key="3">
    <source>
        <dbReference type="Pfam" id="PF13439"/>
    </source>
</evidence>
<organism evidence="4 5">
    <name type="scientific">Marine Group III euryarchaeote CG-Epi2</name>
    <dbReference type="NCBI Taxonomy" id="1888996"/>
    <lineage>
        <taxon>Archaea</taxon>
        <taxon>Methanobacteriati</taxon>
        <taxon>Thermoplasmatota</taxon>
        <taxon>Thermoplasmata</taxon>
        <taxon>Candidatus Thermoprofundales</taxon>
    </lineage>
</organism>
<feature type="domain" description="Glycosyltransferase subfamily 4-like N-terminal" evidence="3">
    <location>
        <begin position="8"/>
        <end position="144"/>
    </location>
</feature>
<evidence type="ECO:0000313" key="5">
    <source>
        <dbReference type="Proteomes" id="UP000183615"/>
    </source>
</evidence>
<dbReference type="EMBL" id="MIYZ01000001">
    <property type="protein sequence ID" value="OIR23115.1"/>
    <property type="molecule type" value="Genomic_DNA"/>
</dbReference>
<evidence type="ECO:0000313" key="4">
    <source>
        <dbReference type="EMBL" id="OIR23115.1"/>
    </source>
</evidence>